<evidence type="ECO:0000259" key="3">
    <source>
        <dbReference type="PROSITE" id="PS50053"/>
    </source>
</evidence>
<protein>
    <recommendedName>
        <fullName evidence="3">Ubiquitin-like domain-containing protein</fullName>
    </recommendedName>
</protein>
<dbReference type="EMBL" id="ML014111">
    <property type="protein sequence ID" value="RKP04314.1"/>
    <property type="molecule type" value="Genomic_DNA"/>
</dbReference>
<dbReference type="InterPro" id="IPR000626">
    <property type="entry name" value="Ubiquitin-like_dom"/>
</dbReference>
<evidence type="ECO:0000256" key="1">
    <source>
        <dbReference type="SAM" id="Coils"/>
    </source>
</evidence>
<dbReference type="SUPFAM" id="SSF54236">
    <property type="entry name" value="Ubiquitin-like"/>
    <property type="match status" value="1"/>
</dbReference>
<feature type="compositionally biased region" description="Low complexity" evidence="2">
    <location>
        <begin position="108"/>
        <end position="134"/>
    </location>
</feature>
<feature type="coiled-coil region" evidence="1">
    <location>
        <begin position="353"/>
        <end position="380"/>
    </location>
</feature>
<feature type="region of interest" description="Disordered" evidence="2">
    <location>
        <begin position="82"/>
        <end position="156"/>
    </location>
</feature>
<feature type="region of interest" description="Disordered" evidence="2">
    <location>
        <begin position="1"/>
        <end position="65"/>
    </location>
</feature>
<feature type="compositionally biased region" description="Basic residues" evidence="2">
    <location>
        <begin position="333"/>
        <end position="344"/>
    </location>
</feature>
<evidence type="ECO:0000313" key="5">
    <source>
        <dbReference type="Proteomes" id="UP000274922"/>
    </source>
</evidence>
<proteinExistence type="predicted"/>
<evidence type="ECO:0000256" key="2">
    <source>
        <dbReference type="SAM" id="MobiDB-lite"/>
    </source>
</evidence>
<dbReference type="Proteomes" id="UP000274922">
    <property type="component" value="Unassembled WGS sequence"/>
</dbReference>
<dbReference type="Pfam" id="PF11976">
    <property type="entry name" value="Rad60-SLD"/>
    <property type="match status" value="1"/>
</dbReference>
<keyword evidence="1" id="KW-0175">Coiled coil</keyword>
<dbReference type="PROSITE" id="PS50053">
    <property type="entry name" value="UBIQUITIN_2"/>
    <property type="match status" value="1"/>
</dbReference>
<gene>
    <name evidence="4" type="ORF">CXG81DRAFT_23089</name>
</gene>
<organism evidence="4 5">
    <name type="scientific">Caulochytrium protostelioides</name>
    <dbReference type="NCBI Taxonomy" id="1555241"/>
    <lineage>
        <taxon>Eukaryota</taxon>
        <taxon>Fungi</taxon>
        <taxon>Fungi incertae sedis</taxon>
        <taxon>Chytridiomycota</taxon>
        <taxon>Chytridiomycota incertae sedis</taxon>
        <taxon>Chytridiomycetes</taxon>
        <taxon>Caulochytriales</taxon>
        <taxon>Caulochytriaceae</taxon>
        <taxon>Caulochytrium</taxon>
    </lineage>
</organism>
<sequence length="589" mass="59550">MQAATPGPADSSIFPRRAAVTPDAPSAATGVTGASPPTAAVAARAAASSPPAAKKPRLAKPRPASIEDALFASNYKVSKHRRPFRHAGLAPTRPAAAPSLVPSPAPSSDPAVAAAETAATAPLSSDAAAAPAVKRATKRPHDAHGTASPSPSVDGADLVILSSDDEAASTRRGRAVAVASAAARAVDVDALDLKADDDGVVVVVPTSPVQGTDVLSELAQIMGTAAPNAPAPRAATAAANPLNELASVAAAVAHSPPVQVVVQLASPDLVFHQLPPAHGAHAASSRELVVPMLRDQACERLFTLVLQLLQPLDPGAGPPLPPPPPLTDAPATRGRRGARGRRGRSAGAAAQAAAAAAEAAAAYERRLAAEEARLRAAANGADAAVALSDLMFAHNDAPVYLTTTLRELTPDAGPPAGDAAAETAADRIVLKVYRRMAFEALRRERAEARARAVTAALQSAALSASPAVATQDDDDGGGGGSSSSGGGGGAAGEGLDELEATSDGAARIRLLLRGKNGSTVKVRLSRDDTLQTALAAFNREQGETTSRDVAEAAEAKAYRVLFDGDVLAQDVPVRELDVDDDDLLELRPI</sequence>
<name>A0A4P9XFH2_9FUNG</name>
<reference evidence="5" key="1">
    <citation type="journal article" date="2018" name="Nat. Microbiol.">
        <title>Leveraging single-cell genomics to expand the fungal tree of life.</title>
        <authorList>
            <person name="Ahrendt S.R."/>
            <person name="Quandt C.A."/>
            <person name="Ciobanu D."/>
            <person name="Clum A."/>
            <person name="Salamov A."/>
            <person name="Andreopoulos B."/>
            <person name="Cheng J.F."/>
            <person name="Woyke T."/>
            <person name="Pelin A."/>
            <person name="Henrissat B."/>
            <person name="Reynolds N.K."/>
            <person name="Benny G.L."/>
            <person name="Smith M.E."/>
            <person name="James T.Y."/>
            <person name="Grigoriev I.V."/>
        </authorList>
    </citation>
    <scope>NUCLEOTIDE SEQUENCE [LARGE SCALE GENOMIC DNA]</scope>
    <source>
        <strain evidence="5">ATCC 52028</strain>
    </source>
</reference>
<dbReference type="AlphaFoldDB" id="A0A4P9XFH2"/>
<dbReference type="InterPro" id="IPR029071">
    <property type="entry name" value="Ubiquitin-like_domsf"/>
</dbReference>
<dbReference type="InterPro" id="IPR022617">
    <property type="entry name" value="Rad60/SUMO-like_dom"/>
</dbReference>
<evidence type="ECO:0000313" key="4">
    <source>
        <dbReference type="EMBL" id="RKP04314.1"/>
    </source>
</evidence>
<dbReference type="Gene3D" id="3.10.20.90">
    <property type="entry name" value="Phosphatidylinositol 3-kinase Catalytic Subunit, Chain A, domain 1"/>
    <property type="match status" value="1"/>
</dbReference>
<keyword evidence="5" id="KW-1185">Reference proteome</keyword>
<feature type="compositionally biased region" description="Gly residues" evidence="2">
    <location>
        <begin position="477"/>
        <end position="492"/>
    </location>
</feature>
<feature type="compositionally biased region" description="Low complexity" evidence="2">
    <location>
        <begin position="34"/>
        <end position="52"/>
    </location>
</feature>
<feature type="region of interest" description="Disordered" evidence="2">
    <location>
        <begin position="314"/>
        <end position="347"/>
    </location>
</feature>
<feature type="domain" description="Ubiquitin-like" evidence="3">
    <location>
        <begin position="508"/>
        <end position="586"/>
    </location>
</feature>
<feature type="compositionally biased region" description="Pro residues" evidence="2">
    <location>
        <begin position="316"/>
        <end position="327"/>
    </location>
</feature>
<accession>A0A4P9XFH2</accession>
<feature type="region of interest" description="Disordered" evidence="2">
    <location>
        <begin position="463"/>
        <end position="495"/>
    </location>
</feature>